<dbReference type="Proteomes" id="UP000033140">
    <property type="component" value="Unassembled WGS sequence"/>
</dbReference>
<evidence type="ECO:0000313" key="1">
    <source>
        <dbReference type="EMBL" id="GAO46615.1"/>
    </source>
</evidence>
<name>A0A0E9NB30_SAICN</name>
<keyword evidence="2" id="KW-1185">Reference proteome</keyword>
<accession>A0A0E9NB30</accession>
<sequence length="82" mass="9141">MSLCTECVSAAIPLSVRAPCPWVYLLYSKLERILRPFLFPRVHEAAGYASVRLVTSLSLFRLTKAPSAPLRVLPNCFTSDTQ</sequence>
<reference evidence="1 2" key="1">
    <citation type="journal article" date="2011" name="J. Gen. Appl. Microbiol.">
        <title>Draft genome sequencing of the enigmatic yeast Saitoella complicata.</title>
        <authorList>
            <person name="Nishida H."/>
            <person name="Hamamoto M."/>
            <person name="Sugiyama J."/>
        </authorList>
    </citation>
    <scope>NUCLEOTIDE SEQUENCE [LARGE SCALE GENOMIC DNA]</scope>
    <source>
        <strain evidence="1 2">NRRL Y-17804</strain>
    </source>
</reference>
<reference evidence="1 2" key="3">
    <citation type="journal article" date="2015" name="Genome Announc.">
        <title>Draft Genome Sequence of the Archiascomycetous Yeast Saitoella complicata.</title>
        <authorList>
            <person name="Yamauchi K."/>
            <person name="Kondo S."/>
            <person name="Hamamoto M."/>
            <person name="Takahashi Y."/>
            <person name="Ogura Y."/>
            <person name="Hayashi T."/>
            <person name="Nishida H."/>
        </authorList>
    </citation>
    <scope>NUCLEOTIDE SEQUENCE [LARGE SCALE GENOMIC DNA]</scope>
    <source>
        <strain evidence="1 2">NRRL Y-17804</strain>
    </source>
</reference>
<protein>
    <submittedName>
        <fullName evidence="1">Uncharacterized protein</fullName>
    </submittedName>
</protein>
<proteinExistence type="predicted"/>
<reference evidence="1 2" key="2">
    <citation type="journal article" date="2014" name="J. Gen. Appl. Microbiol.">
        <title>The early diverging ascomycetous budding yeast Saitoella complicata has three histone deacetylases belonging to the Clr6, Hos2, and Rpd3 lineages.</title>
        <authorList>
            <person name="Nishida H."/>
            <person name="Matsumoto T."/>
            <person name="Kondo S."/>
            <person name="Hamamoto M."/>
            <person name="Yoshikawa H."/>
        </authorList>
    </citation>
    <scope>NUCLEOTIDE SEQUENCE [LARGE SCALE GENOMIC DNA]</scope>
    <source>
        <strain evidence="1 2">NRRL Y-17804</strain>
    </source>
</reference>
<comment type="caution">
    <text evidence="1">The sequence shown here is derived from an EMBL/GenBank/DDBJ whole genome shotgun (WGS) entry which is preliminary data.</text>
</comment>
<dbReference type="AlphaFoldDB" id="A0A0E9NB30"/>
<gene>
    <name evidence="1" type="ORF">G7K_0842-t1</name>
</gene>
<organism evidence="1 2">
    <name type="scientific">Saitoella complicata (strain BCRC 22490 / CBS 7301 / JCM 7358 / NBRC 10748 / NRRL Y-17804)</name>
    <dbReference type="NCBI Taxonomy" id="698492"/>
    <lineage>
        <taxon>Eukaryota</taxon>
        <taxon>Fungi</taxon>
        <taxon>Dikarya</taxon>
        <taxon>Ascomycota</taxon>
        <taxon>Taphrinomycotina</taxon>
        <taxon>Taphrinomycotina incertae sedis</taxon>
        <taxon>Saitoella</taxon>
    </lineage>
</organism>
<dbReference type="EMBL" id="BACD03000004">
    <property type="protein sequence ID" value="GAO46615.1"/>
    <property type="molecule type" value="Genomic_DNA"/>
</dbReference>
<evidence type="ECO:0000313" key="2">
    <source>
        <dbReference type="Proteomes" id="UP000033140"/>
    </source>
</evidence>